<protein>
    <recommendedName>
        <fullName evidence="4">DUF935 family protein</fullName>
    </recommendedName>
</protein>
<reference evidence="2 3" key="1">
    <citation type="submission" date="2013-08" db="EMBL/GenBank/DDBJ databases">
        <authorList>
            <person name="Weinstock G."/>
            <person name="Sodergren E."/>
            <person name="Wylie T."/>
            <person name="Fulton L."/>
            <person name="Fulton R."/>
            <person name="Fronick C."/>
            <person name="O'Laughlin M."/>
            <person name="Godfrey J."/>
            <person name="Miner T."/>
            <person name="Herter B."/>
            <person name="Appelbaum E."/>
            <person name="Cordes M."/>
            <person name="Lek S."/>
            <person name="Wollam A."/>
            <person name="Pepin K.H."/>
            <person name="Palsikar V.B."/>
            <person name="Mitreva M."/>
            <person name="Wilson R.K."/>
        </authorList>
    </citation>
    <scope>NUCLEOTIDE SEQUENCE [LARGE SCALE GENOMIC DNA]</scope>
    <source>
        <strain evidence="2 3">F0041</strain>
    </source>
</reference>
<comment type="caution">
    <text evidence="2">The sequence shown here is derived from an EMBL/GenBank/DDBJ whole genome shotgun (WGS) entry which is preliminary data.</text>
</comment>
<proteinExistence type="predicted"/>
<evidence type="ECO:0000313" key="3">
    <source>
        <dbReference type="Proteomes" id="UP000016496"/>
    </source>
</evidence>
<sequence>MRKNTYRKTGRRITAGGLRPLPGQNTSRTIVLMQPKRFGIDIDTVVSAINAAENVDFCRRAKLYDLYADILMDAHLTAVINKRKSAVLCTPVEFHRGGVPDEEICEMLRSPWFYRFRSDAMDALFWGFTLVQFHRNGQWPDYFLVPRKHADPVREEIFRHQTDITGEPWTEYDDLLFIGSRTELGLLAQAAPYVVYKRNTLADWAQFSEVFGMPVREYLYDANDPEARAQILNDAYNEGGAGVYVHPKDSEMKFVESNGKTASADLYERLTERCNAEISKLILGNTLTTEASSTGTQALGTVHRKVEDRLAQADRKYLLDLLNYEMTDIFSAMGIDTSGGKFLFKEPKDIDLNQRMEIASKMDALGLPLDEEQLYEETGFRKPADYEQRKREHRDVVPPVPVGKDKTEKPEKPEEEPADDKEKGVFKALKRFFGQAPRGEGALGW</sequence>
<feature type="compositionally biased region" description="Basic and acidic residues" evidence="1">
    <location>
        <begin position="380"/>
        <end position="396"/>
    </location>
</feature>
<dbReference type="OrthoDB" id="9797300at2"/>
<gene>
    <name evidence="2" type="ORF">HMPREF1981_02063</name>
</gene>
<name>U2DZ40_9BACE</name>
<dbReference type="EMBL" id="AWSV01000108">
    <property type="protein sequence ID" value="ERI85176.1"/>
    <property type="molecule type" value="Genomic_DNA"/>
</dbReference>
<dbReference type="InterPro" id="IPR009279">
    <property type="entry name" value="Portal_Mu"/>
</dbReference>
<feature type="region of interest" description="Disordered" evidence="1">
    <location>
        <begin position="380"/>
        <end position="426"/>
    </location>
</feature>
<evidence type="ECO:0008006" key="4">
    <source>
        <dbReference type="Google" id="ProtNLM"/>
    </source>
</evidence>
<evidence type="ECO:0000313" key="2">
    <source>
        <dbReference type="EMBL" id="ERI85176.1"/>
    </source>
</evidence>
<organism evidence="2 3">
    <name type="scientific">Bacteroides pyogenes F0041</name>
    <dbReference type="NCBI Taxonomy" id="1321819"/>
    <lineage>
        <taxon>Bacteria</taxon>
        <taxon>Pseudomonadati</taxon>
        <taxon>Bacteroidota</taxon>
        <taxon>Bacteroidia</taxon>
        <taxon>Bacteroidales</taxon>
        <taxon>Bacteroidaceae</taxon>
        <taxon>Bacteroides</taxon>
    </lineage>
</organism>
<dbReference type="PATRIC" id="fig|1321819.3.peg.1901"/>
<feature type="compositionally biased region" description="Basic and acidic residues" evidence="1">
    <location>
        <begin position="403"/>
        <end position="412"/>
    </location>
</feature>
<dbReference type="AlphaFoldDB" id="U2DZ40"/>
<evidence type="ECO:0000256" key="1">
    <source>
        <dbReference type="SAM" id="MobiDB-lite"/>
    </source>
</evidence>
<dbReference type="HOGENOM" id="CLU_051131_0_0_10"/>
<dbReference type="Pfam" id="PF06074">
    <property type="entry name" value="Portal_Mu"/>
    <property type="match status" value="1"/>
</dbReference>
<accession>U2DZ40</accession>
<dbReference type="RefSeq" id="WP_021645561.1">
    <property type="nucleotide sequence ID" value="NZ_KE993110.1"/>
</dbReference>
<dbReference type="Proteomes" id="UP000016496">
    <property type="component" value="Unassembled WGS sequence"/>
</dbReference>